<evidence type="ECO:0000313" key="10">
    <source>
        <dbReference type="Proteomes" id="UP001066276"/>
    </source>
</evidence>
<comment type="similarity">
    <text evidence="2">Belongs to the apovitellenin family.</text>
</comment>
<dbReference type="GO" id="GO:0034361">
    <property type="term" value="C:very-low-density lipoprotein particle"/>
    <property type="evidence" value="ECO:0007669"/>
    <property type="project" value="UniProtKB-KW"/>
</dbReference>
<reference evidence="9" key="1">
    <citation type="journal article" date="2022" name="bioRxiv">
        <title>Sequencing and chromosome-scale assembly of the giantPleurodeles waltlgenome.</title>
        <authorList>
            <person name="Brown T."/>
            <person name="Elewa A."/>
            <person name="Iarovenko S."/>
            <person name="Subramanian E."/>
            <person name="Araus A.J."/>
            <person name="Petzold A."/>
            <person name="Susuki M."/>
            <person name="Suzuki K.-i.T."/>
            <person name="Hayashi T."/>
            <person name="Toyoda A."/>
            <person name="Oliveira C."/>
            <person name="Osipova E."/>
            <person name="Leigh N.D."/>
            <person name="Simon A."/>
            <person name="Yun M.H."/>
        </authorList>
    </citation>
    <scope>NUCLEOTIDE SEQUENCE</scope>
    <source>
        <strain evidence="9">20211129_DDA</strain>
        <tissue evidence="9">Liver</tissue>
    </source>
</reference>
<dbReference type="GO" id="GO:0004857">
    <property type="term" value="F:enzyme inhibitor activity"/>
    <property type="evidence" value="ECO:0007669"/>
    <property type="project" value="InterPro"/>
</dbReference>
<feature type="signal peptide" evidence="8">
    <location>
        <begin position="1"/>
        <end position="23"/>
    </location>
</feature>
<sequence length="124" mass="14312">MYSKTLAVTLILLIGTTLSGLDAKAISKRHVRRDWLIIPDAILFYTYEFINNISPKTGEVLADIAQTPILLDMRNYLVETTAAISRSFEEFLKDISSKWEKIQQKAKKAQKEKEEQEHLEQKKN</sequence>
<dbReference type="GO" id="GO:0006629">
    <property type="term" value="P:lipid metabolic process"/>
    <property type="evidence" value="ECO:0007669"/>
    <property type="project" value="InterPro"/>
</dbReference>
<protein>
    <recommendedName>
        <fullName evidence="3">Apovitellenin-1</fullName>
    </recommendedName>
    <alternativeName>
        <fullName evidence="6">Apovitellenin I</fullName>
    </alternativeName>
</protein>
<proteinExistence type="inferred from homology"/>
<accession>A0AAV7N9Q0</accession>
<evidence type="ECO:0000256" key="8">
    <source>
        <dbReference type="SAM" id="SignalP"/>
    </source>
</evidence>
<evidence type="ECO:0000313" key="9">
    <source>
        <dbReference type="EMBL" id="KAJ1112791.1"/>
    </source>
</evidence>
<evidence type="ECO:0000256" key="5">
    <source>
        <dbReference type="ARBA" id="ARBA00023313"/>
    </source>
</evidence>
<gene>
    <name evidence="9" type="ORF">NDU88_001052</name>
</gene>
<evidence type="ECO:0000256" key="7">
    <source>
        <dbReference type="SAM" id="Coils"/>
    </source>
</evidence>
<dbReference type="EMBL" id="JANPWB010000012">
    <property type="protein sequence ID" value="KAJ1112791.1"/>
    <property type="molecule type" value="Genomic_DNA"/>
</dbReference>
<feature type="chain" id="PRO_5043518551" description="Apovitellenin-1" evidence="8">
    <location>
        <begin position="24"/>
        <end position="124"/>
    </location>
</feature>
<comment type="caution">
    <text evidence="9">The sequence shown here is derived from an EMBL/GenBank/DDBJ whole genome shotgun (WGS) entry which is preliminary data.</text>
</comment>
<dbReference type="GO" id="GO:0045735">
    <property type="term" value="F:nutrient reservoir activity"/>
    <property type="evidence" value="ECO:0007669"/>
    <property type="project" value="UniProtKB-KW"/>
</dbReference>
<keyword evidence="4" id="KW-0758">Storage protein</keyword>
<evidence type="ECO:0000256" key="3">
    <source>
        <dbReference type="ARBA" id="ARBA00018120"/>
    </source>
</evidence>
<evidence type="ECO:0000256" key="2">
    <source>
        <dbReference type="ARBA" id="ARBA00007385"/>
    </source>
</evidence>
<feature type="coiled-coil region" evidence="7">
    <location>
        <begin position="92"/>
        <end position="122"/>
    </location>
</feature>
<dbReference type="Proteomes" id="UP001066276">
    <property type="component" value="Chromosome 8"/>
</dbReference>
<evidence type="ECO:0000256" key="4">
    <source>
        <dbReference type="ARBA" id="ARBA00022761"/>
    </source>
</evidence>
<dbReference type="Pfam" id="PF05418">
    <property type="entry name" value="Apo-VLDL-II"/>
    <property type="match status" value="1"/>
</dbReference>
<keyword evidence="7" id="KW-0175">Coiled coil</keyword>
<dbReference type="GO" id="GO:0042627">
    <property type="term" value="C:chylomicron"/>
    <property type="evidence" value="ECO:0007669"/>
    <property type="project" value="InterPro"/>
</dbReference>
<dbReference type="AlphaFoldDB" id="A0AAV7N9Q0"/>
<keyword evidence="5" id="KW-0850">VLDL</keyword>
<comment type="function">
    <text evidence="1">Protein component of the very low density lipoprotein (VLDL) of egg-laying females. Potent lipoprotein lipase inhibitor, preventing the loss of triglycerides from VLDL on their way from the liver to the growing oocytes.</text>
</comment>
<evidence type="ECO:0000256" key="1">
    <source>
        <dbReference type="ARBA" id="ARBA00003325"/>
    </source>
</evidence>
<organism evidence="9 10">
    <name type="scientific">Pleurodeles waltl</name>
    <name type="common">Iberian ribbed newt</name>
    <dbReference type="NCBI Taxonomy" id="8319"/>
    <lineage>
        <taxon>Eukaryota</taxon>
        <taxon>Metazoa</taxon>
        <taxon>Chordata</taxon>
        <taxon>Craniata</taxon>
        <taxon>Vertebrata</taxon>
        <taxon>Euteleostomi</taxon>
        <taxon>Amphibia</taxon>
        <taxon>Batrachia</taxon>
        <taxon>Caudata</taxon>
        <taxon>Salamandroidea</taxon>
        <taxon>Salamandridae</taxon>
        <taxon>Pleurodelinae</taxon>
        <taxon>Pleurodeles</taxon>
    </lineage>
</organism>
<dbReference type="InterPro" id="IPR008404">
    <property type="entry name" value="Apo-VLDL-II"/>
</dbReference>
<name>A0AAV7N9Q0_PLEWA</name>
<keyword evidence="8" id="KW-0732">Signal</keyword>
<keyword evidence="10" id="KW-1185">Reference proteome</keyword>
<evidence type="ECO:0000256" key="6">
    <source>
        <dbReference type="ARBA" id="ARBA00030261"/>
    </source>
</evidence>